<dbReference type="EMBL" id="JARJLO010000427">
    <property type="protein sequence ID" value="MDF3874517.1"/>
    <property type="molecule type" value="Genomic_DNA"/>
</dbReference>
<name>A0A7V8J0I2_PSEPU</name>
<protein>
    <submittedName>
        <fullName evidence="1">Uncharacterized protein</fullName>
    </submittedName>
</protein>
<gene>
    <name evidence="1" type="ORF">GN299_32870</name>
    <name evidence="2" type="ORF">P3W50_29235</name>
</gene>
<dbReference type="AlphaFoldDB" id="A0A7V8J0I2"/>
<evidence type="ECO:0000313" key="2">
    <source>
        <dbReference type="EMBL" id="MDF3874517.1"/>
    </source>
</evidence>
<dbReference type="RefSeq" id="WP_019473983.1">
    <property type="nucleotide sequence ID" value="NZ_BQII01000093.1"/>
</dbReference>
<comment type="caution">
    <text evidence="1">The sequence shown here is derived from an EMBL/GenBank/DDBJ whole genome shotgun (WGS) entry which is preliminary data.</text>
</comment>
<dbReference type="EMBL" id="WOWR01000108">
    <property type="protein sequence ID" value="KAF0250638.1"/>
    <property type="molecule type" value="Genomic_DNA"/>
</dbReference>
<proteinExistence type="predicted"/>
<evidence type="ECO:0000313" key="1">
    <source>
        <dbReference type="EMBL" id="KAF0250638.1"/>
    </source>
</evidence>
<organism evidence="1 3">
    <name type="scientific">Pseudomonas putida</name>
    <name type="common">Arthrobacter siderocapsulatus</name>
    <dbReference type="NCBI Taxonomy" id="303"/>
    <lineage>
        <taxon>Bacteria</taxon>
        <taxon>Pseudomonadati</taxon>
        <taxon>Pseudomonadota</taxon>
        <taxon>Gammaproteobacteria</taxon>
        <taxon>Pseudomonadales</taxon>
        <taxon>Pseudomonadaceae</taxon>
        <taxon>Pseudomonas</taxon>
    </lineage>
</organism>
<reference evidence="2" key="2">
    <citation type="submission" date="2023-03" db="EMBL/GenBank/DDBJ databases">
        <title>Draft assemblies of triclosan tolerant bacteria isolated from returned activated sludge.</title>
        <authorList>
            <person name="Van Hamelsveld S."/>
        </authorList>
    </citation>
    <scope>NUCLEOTIDE SEQUENCE</scope>
    <source>
        <strain evidence="2">GW210012_S60</strain>
    </source>
</reference>
<accession>A0A7V8J0I2</accession>
<dbReference type="Proteomes" id="UP001217741">
    <property type="component" value="Unassembled WGS sequence"/>
</dbReference>
<sequence length="115" mass="12864">MGDNKFVDAIYSELFEKNFPQYKNSLTKPVNGDKDSYARARNALASLDDTQKHDIINFFKIVIADSASVVLGTLDGVHFPDDLEGDFVVKLDGEDIQGDLQDIFIEKSQQDGVYD</sequence>
<evidence type="ECO:0000313" key="3">
    <source>
        <dbReference type="Proteomes" id="UP000442695"/>
    </source>
</evidence>
<dbReference type="Proteomes" id="UP000442695">
    <property type="component" value="Unassembled WGS sequence"/>
</dbReference>
<reference evidence="1 3" key="1">
    <citation type="submission" date="2019-12" db="EMBL/GenBank/DDBJ databases">
        <authorList>
            <person name="Woiski C."/>
        </authorList>
    </citation>
    <scope>NUCLEOTIDE SEQUENCE [LARGE SCALE GENOMIC DNA]</scope>
    <source>
        <strain evidence="1 3">BOE100</strain>
    </source>
</reference>